<feature type="transmembrane region" description="Helical" evidence="14">
    <location>
        <begin position="7"/>
        <end position="25"/>
    </location>
</feature>
<evidence type="ECO:0000256" key="3">
    <source>
        <dbReference type="ARBA" id="ARBA00022448"/>
    </source>
</evidence>
<evidence type="ECO:0000256" key="5">
    <source>
        <dbReference type="ARBA" id="ARBA00022692"/>
    </source>
</evidence>
<reference evidence="16" key="1">
    <citation type="journal article" date="2013" name="Genome Announc.">
        <title>Whole-Genome Sequencing of Lactobacillus shenzhenensis Strain LY-73T.</title>
        <authorList>
            <person name="Lin Z."/>
            <person name="Liu Z."/>
            <person name="Yang R."/>
            <person name="Zou Y."/>
            <person name="Wan D."/>
            <person name="Chen J."/>
            <person name="Guo M."/>
            <person name="Zhao J."/>
            <person name="Fang C."/>
            <person name="Yang R."/>
            <person name="Liu F."/>
        </authorList>
    </citation>
    <scope>NUCLEOTIDE SEQUENCE [LARGE SCALE GENOMIC DNA]</scope>
    <source>
        <strain evidence="16">LY-73</strain>
    </source>
</reference>
<feature type="compositionally biased region" description="Low complexity" evidence="13">
    <location>
        <begin position="371"/>
        <end position="381"/>
    </location>
</feature>
<evidence type="ECO:0000256" key="1">
    <source>
        <dbReference type="ARBA" id="ARBA00004141"/>
    </source>
</evidence>
<feature type="transmembrane region" description="Helical" evidence="14">
    <location>
        <begin position="152"/>
        <end position="176"/>
    </location>
</feature>
<keyword evidence="5 14" id="KW-0812">Transmembrane</keyword>
<feature type="compositionally biased region" description="Basic and acidic residues" evidence="13">
    <location>
        <begin position="305"/>
        <end position="325"/>
    </location>
</feature>
<feature type="compositionally biased region" description="Basic and acidic residues" evidence="13">
    <location>
        <begin position="382"/>
        <end position="393"/>
    </location>
</feature>
<evidence type="ECO:0000256" key="7">
    <source>
        <dbReference type="ARBA" id="ARBA00022958"/>
    </source>
</evidence>
<feature type="compositionally biased region" description="Basic and acidic residues" evidence="13">
    <location>
        <begin position="400"/>
        <end position="411"/>
    </location>
</feature>
<feature type="compositionally biased region" description="Low complexity" evidence="13">
    <location>
        <begin position="459"/>
        <end position="490"/>
    </location>
</feature>
<name>U4TT16_9LACO</name>
<dbReference type="eggNOG" id="COG3548">
    <property type="taxonomic scope" value="Bacteria"/>
</dbReference>
<evidence type="ECO:0000256" key="14">
    <source>
        <dbReference type="SAM" id="Phobius"/>
    </source>
</evidence>
<evidence type="ECO:0000256" key="2">
    <source>
        <dbReference type="ARBA" id="ARBA00006920"/>
    </source>
</evidence>
<feature type="region of interest" description="Disordered" evidence="13">
    <location>
        <begin position="352"/>
        <end position="490"/>
    </location>
</feature>
<keyword evidence="9" id="KW-0406">Ion transport</keyword>
<evidence type="ECO:0000313" key="15">
    <source>
        <dbReference type="EMBL" id="ERL65028.1"/>
    </source>
</evidence>
<dbReference type="Pfam" id="PF06736">
    <property type="entry name" value="TMEM175"/>
    <property type="match status" value="1"/>
</dbReference>
<dbReference type="InterPro" id="IPR010617">
    <property type="entry name" value="TMEM175-like"/>
</dbReference>
<keyword evidence="6" id="KW-0631">Potassium channel</keyword>
<feature type="transmembrane region" description="Helical" evidence="14">
    <location>
        <begin position="45"/>
        <end position="64"/>
    </location>
</feature>
<comment type="subcellular location">
    <subcellularLocation>
        <location evidence="1">Membrane</location>
        <topology evidence="1">Multi-pass membrane protein</topology>
    </subcellularLocation>
</comment>
<keyword evidence="3" id="KW-0813">Transport</keyword>
<gene>
    <name evidence="15" type="ORF">L248_2966</name>
</gene>
<evidence type="ECO:0000256" key="11">
    <source>
        <dbReference type="ARBA" id="ARBA00023303"/>
    </source>
</evidence>
<comment type="catalytic activity">
    <reaction evidence="12">
        <text>K(+)(in) = K(+)(out)</text>
        <dbReference type="Rhea" id="RHEA:29463"/>
        <dbReference type="ChEBI" id="CHEBI:29103"/>
    </reaction>
</comment>
<evidence type="ECO:0000256" key="13">
    <source>
        <dbReference type="SAM" id="MobiDB-lite"/>
    </source>
</evidence>
<evidence type="ECO:0008006" key="17">
    <source>
        <dbReference type="Google" id="ProtNLM"/>
    </source>
</evidence>
<evidence type="ECO:0000256" key="9">
    <source>
        <dbReference type="ARBA" id="ARBA00023065"/>
    </source>
</evidence>
<evidence type="ECO:0000256" key="12">
    <source>
        <dbReference type="ARBA" id="ARBA00034430"/>
    </source>
</evidence>
<feature type="transmembrane region" description="Helical" evidence="14">
    <location>
        <begin position="76"/>
        <end position="94"/>
    </location>
</feature>
<keyword evidence="8 14" id="KW-1133">Transmembrane helix</keyword>
<dbReference type="AlphaFoldDB" id="U4TT16"/>
<proteinExistence type="inferred from homology"/>
<keyword evidence="7" id="KW-0630">Potassium</keyword>
<feature type="transmembrane region" description="Helical" evidence="14">
    <location>
        <begin position="106"/>
        <end position="131"/>
    </location>
</feature>
<keyword evidence="4" id="KW-0633">Potassium transport</keyword>
<dbReference type="EMBL" id="KI271589">
    <property type="protein sequence ID" value="ERL65028.1"/>
    <property type="molecule type" value="Genomic_DNA"/>
</dbReference>
<organism evidence="15 16">
    <name type="scientific">Schleiferilactobacillus shenzhenensis LY-73</name>
    <dbReference type="NCBI Taxonomy" id="1231336"/>
    <lineage>
        <taxon>Bacteria</taxon>
        <taxon>Bacillati</taxon>
        <taxon>Bacillota</taxon>
        <taxon>Bacilli</taxon>
        <taxon>Lactobacillales</taxon>
        <taxon>Lactobacillaceae</taxon>
        <taxon>Schleiferilactobacillus</taxon>
    </lineage>
</organism>
<evidence type="ECO:0000256" key="10">
    <source>
        <dbReference type="ARBA" id="ARBA00023136"/>
    </source>
</evidence>
<evidence type="ECO:0000256" key="6">
    <source>
        <dbReference type="ARBA" id="ARBA00022826"/>
    </source>
</evidence>
<dbReference type="GO" id="GO:0016020">
    <property type="term" value="C:membrane"/>
    <property type="evidence" value="ECO:0007669"/>
    <property type="project" value="UniProtKB-SubCell"/>
</dbReference>
<dbReference type="Proteomes" id="UP000030647">
    <property type="component" value="Unassembled WGS sequence"/>
</dbReference>
<keyword evidence="11" id="KW-0407">Ion channel</keyword>
<dbReference type="GO" id="GO:0005267">
    <property type="term" value="F:potassium channel activity"/>
    <property type="evidence" value="ECO:0007669"/>
    <property type="project" value="UniProtKB-KW"/>
</dbReference>
<feature type="region of interest" description="Disordered" evidence="13">
    <location>
        <begin position="292"/>
        <end position="325"/>
    </location>
</feature>
<keyword evidence="10 14" id="KW-0472">Membrane</keyword>
<evidence type="ECO:0000256" key="8">
    <source>
        <dbReference type="ARBA" id="ARBA00022989"/>
    </source>
</evidence>
<feature type="compositionally biased region" description="Polar residues" evidence="13">
    <location>
        <begin position="293"/>
        <end position="304"/>
    </location>
</feature>
<accession>U4TT16</accession>
<feature type="compositionally biased region" description="Basic and acidic residues" evidence="13">
    <location>
        <begin position="422"/>
        <end position="458"/>
    </location>
</feature>
<keyword evidence="16" id="KW-1185">Reference proteome</keyword>
<comment type="similarity">
    <text evidence="2">Belongs to the TMEM175 family.</text>
</comment>
<protein>
    <recommendedName>
        <fullName evidence="17">DUF1211 domain-containing protein</fullName>
    </recommendedName>
</protein>
<dbReference type="GO" id="GO:0015252">
    <property type="term" value="F:proton channel activity"/>
    <property type="evidence" value="ECO:0007669"/>
    <property type="project" value="InterPro"/>
</dbReference>
<evidence type="ECO:0000313" key="16">
    <source>
        <dbReference type="Proteomes" id="UP000030647"/>
    </source>
</evidence>
<dbReference type="OrthoDB" id="7626281at2"/>
<dbReference type="HOGENOM" id="CLU_634290_0_0_9"/>
<evidence type="ECO:0000256" key="4">
    <source>
        <dbReference type="ARBA" id="ARBA00022538"/>
    </source>
</evidence>
<dbReference type="STRING" id="1231336.L248_2966"/>
<feature type="compositionally biased region" description="Basic and acidic residues" evidence="13">
    <location>
        <begin position="360"/>
        <end position="370"/>
    </location>
</feature>
<sequence length="490" mass="54547">MKKLKLRLDAFSDAVIAIILTIMVLDLTPVMKDNWTNYLMLAKEIGVYFISFALVANMWYQHATTFNEIDDMSYRIMLYDFLYLAVLSLTPLATNMMAGNTTRITVIAYGVLSAVVSFTFRLLARAVLHFQYTDKSEMRQVYGKIYGEHNQFYAFLNIGLLVLAYFFPTVVVWFYLAYPVTNLLLSSRDRQQMYDVAQLTPAQRKEYLQLPREQMKAYRKMVDEQNAAAATAAANGQTAATKPAATDWTGVLSHWLDSRIGARSEAGAPGTADVDRIRQVRQEQWEQFVQQQKTIRSAQHTARQTQHDQRHIARDTQKQDADAAERALKLQQAAIDNAAKIAAQRRDAEAAEQRAAAKATEQKRQDDEAAQKAAAKAAAKAAEQKREAEEDARAAAAETEANRRAEARDAQLADAKLAAKQHKIDLKSQRREAKAAAHIAHDQAKAEKKAAKNQDKNAADQPAEQAAAEQTPNSAAADASSDDSNSGKQS</sequence>
<dbReference type="RefSeq" id="WP_022529551.1">
    <property type="nucleotide sequence ID" value="NZ_KI271589.1"/>
</dbReference>